<protein>
    <submittedName>
        <fullName evidence="4">Outer membrane protein, OmpA family protein</fullName>
    </submittedName>
</protein>
<dbReference type="PATRIC" id="fig|45068.5.peg.155"/>
<dbReference type="InterPro" id="IPR050330">
    <property type="entry name" value="Bact_OuterMem_StrucFunc"/>
</dbReference>
<evidence type="ECO:0000256" key="1">
    <source>
        <dbReference type="PROSITE-ProRule" id="PRU00473"/>
    </source>
</evidence>
<organism evidence="4 5">
    <name type="scientific">Legionella londiniensis</name>
    <dbReference type="NCBI Taxonomy" id="45068"/>
    <lineage>
        <taxon>Bacteria</taxon>
        <taxon>Pseudomonadati</taxon>
        <taxon>Pseudomonadota</taxon>
        <taxon>Gammaproteobacteria</taxon>
        <taxon>Legionellales</taxon>
        <taxon>Legionellaceae</taxon>
        <taxon>Legionella</taxon>
    </lineage>
</organism>
<dbReference type="EMBL" id="LNYK01000001">
    <property type="protein sequence ID" value="KTD23262.1"/>
    <property type="molecule type" value="Genomic_DNA"/>
</dbReference>
<keyword evidence="1 2" id="KW-0472">Membrane</keyword>
<dbReference type="CDD" id="cd07185">
    <property type="entry name" value="OmpA_C-like"/>
    <property type="match status" value="1"/>
</dbReference>
<dbReference type="GO" id="GO:0016020">
    <property type="term" value="C:membrane"/>
    <property type="evidence" value="ECO:0007669"/>
    <property type="project" value="UniProtKB-UniRule"/>
</dbReference>
<gene>
    <name evidence="4" type="ORF">Llon_0147</name>
</gene>
<reference evidence="4 5" key="1">
    <citation type="submission" date="2015-11" db="EMBL/GenBank/DDBJ databases">
        <title>Genomic analysis of 38 Legionella species identifies large and diverse effector repertoires.</title>
        <authorList>
            <person name="Burstein D."/>
            <person name="Amaro F."/>
            <person name="Zusman T."/>
            <person name="Lifshitz Z."/>
            <person name="Cohen O."/>
            <person name="Gilbert J.A."/>
            <person name="Pupko T."/>
            <person name="Shuman H.A."/>
            <person name="Segal G."/>
        </authorList>
    </citation>
    <scope>NUCLEOTIDE SEQUENCE [LARGE SCALE GENOMIC DNA]</scope>
    <source>
        <strain evidence="4 5">ATCC 49505</strain>
    </source>
</reference>
<dbReference type="NCBIfam" id="NF038224">
    <property type="entry name" value="OmpA_like_CmpA"/>
    <property type="match status" value="1"/>
</dbReference>
<dbReference type="STRING" id="45068.Llon_0147"/>
<dbReference type="Gene3D" id="3.30.1330.60">
    <property type="entry name" value="OmpA-like domain"/>
    <property type="match status" value="1"/>
</dbReference>
<dbReference type="PANTHER" id="PTHR30329">
    <property type="entry name" value="STATOR ELEMENT OF FLAGELLAR MOTOR COMPLEX"/>
    <property type="match status" value="1"/>
</dbReference>
<evidence type="ECO:0000313" key="4">
    <source>
        <dbReference type="EMBL" id="KTD23262.1"/>
    </source>
</evidence>
<dbReference type="Pfam" id="PF00691">
    <property type="entry name" value="OmpA"/>
    <property type="match status" value="1"/>
</dbReference>
<dbReference type="AlphaFoldDB" id="A0A0W0VT04"/>
<feature type="domain" description="OmpA-like" evidence="3">
    <location>
        <begin position="101"/>
        <end position="218"/>
    </location>
</feature>
<feature type="transmembrane region" description="Helical" evidence="2">
    <location>
        <begin position="45"/>
        <end position="76"/>
    </location>
</feature>
<accession>A0A0W0VT04</accession>
<keyword evidence="2" id="KW-0812">Transmembrane</keyword>
<name>A0A0W0VT04_9GAMM</name>
<evidence type="ECO:0000313" key="5">
    <source>
        <dbReference type="Proteomes" id="UP000054997"/>
    </source>
</evidence>
<dbReference type="Proteomes" id="UP000054997">
    <property type="component" value="Unassembled WGS sequence"/>
</dbReference>
<proteinExistence type="predicted"/>
<dbReference type="InterPro" id="IPR006665">
    <property type="entry name" value="OmpA-like"/>
</dbReference>
<evidence type="ECO:0000256" key="2">
    <source>
        <dbReference type="SAM" id="Phobius"/>
    </source>
</evidence>
<keyword evidence="2" id="KW-1133">Transmembrane helix</keyword>
<dbReference type="OrthoDB" id="5652883at2"/>
<dbReference type="SUPFAM" id="SSF103088">
    <property type="entry name" value="OmpA-like"/>
    <property type="match status" value="1"/>
</dbReference>
<evidence type="ECO:0000259" key="3">
    <source>
        <dbReference type="PROSITE" id="PS51123"/>
    </source>
</evidence>
<dbReference type="PROSITE" id="PS51257">
    <property type="entry name" value="PROKAR_LIPOPROTEIN"/>
    <property type="match status" value="1"/>
</dbReference>
<keyword evidence="5" id="KW-1185">Reference proteome</keyword>
<comment type="caution">
    <text evidence="4">The sequence shown here is derived from an EMBL/GenBank/DDBJ whole genome shotgun (WGS) entry which is preliminary data.</text>
</comment>
<sequence length="231" mass="25338">MPVKKSAGQLACVCFFSLILCGCFQPPYNHFREDKRALRQTGFGAAFGTAVGAMAGTVAGSAGAGAIVGGVTGAAVGMYKNSKKAIIHELKQQDIEFVQYGDTLTLIVPTDKYFEFNSPRLNDICYPGLINIIRLLKFYPCTPIYVAGFTDDIGSRRHKKMLSQAQAETMLTFLWANNIDAHRLHAEGYADKYAIGDNKLIRGSAYNRRIEIQWLNAAAPQKPLSFMGVTK</sequence>
<dbReference type="PROSITE" id="PS51123">
    <property type="entry name" value="OMPA_2"/>
    <property type="match status" value="1"/>
</dbReference>
<dbReference type="InterPro" id="IPR036737">
    <property type="entry name" value="OmpA-like_sf"/>
</dbReference>
<dbReference type="RefSeq" id="WP_058528159.1">
    <property type="nucleotide sequence ID" value="NZ_CAAAHZ010000005.1"/>
</dbReference>
<dbReference type="PANTHER" id="PTHR30329:SF21">
    <property type="entry name" value="LIPOPROTEIN YIAD-RELATED"/>
    <property type="match status" value="1"/>
</dbReference>